<sequence length="216" mass="25443">MASSIIHLAITNELEKRLSFNDANRLKFGAVVVDAGVGGNKYGNAHMKVNVQDGTKKTYDFDRYREMFGERMLKDDLYLGYYLHLVQDALYRHFVYDRYHWNPVLPGNVERLHKDYEIINPYVINKYGLVNDLIVPDRFEDEALNQISAFDTKGLMQDMNSYFLPMDEEPVFFFTKEMSDEFIDEAVEFCVDEVKKIRNGERGIDMLTYAWKRENR</sequence>
<comment type="caution">
    <text evidence="1">The sequence shown here is derived from an EMBL/GenBank/DDBJ whole genome shotgun (WGS) entry which is preliminary data.</text>
</comment>
<dbReference type="AlphaFoldDB" id="A0A2G3E418"/>
<accession>A0A2G3E418</accession>
<organism evidence="1 2">
    <name type="scientific">Agathobacter ruminis</name>
    <dbReference type="NCBI Taxonomy" id="1712665"/>
    <lineage>
        <taxon>Bacteria</taxon>
        <taxon>Bacillati</taxon>
        <taxon>Bacillota</taxon>
        <taxon>Clostridia</taxon>
        <taxon>Lachnospirales</taxon>
        <taxon>Lachnospiraceae</taxon>
        <taxon>Agathobacter</taxon>
    </lineage>
</organism>
<protein>
    <recommendedName>
        <fullName evidence="3">Phospholipase C/D domain-containing protein</fullName>
    </recommendedName>
</protein>
<dbReference type="RefSeq" id="WP_099385900.1">
    <property type="nucleotide sequence ID" value="NZ_JANSWH010000086.1"/>
</dbReference>
<dbReference type="Proteomes" id="UP000224563">
    <property type="component" value="Unassembled WGS sequence"/>
</dbReference>
<reference evidence="1 2" key="1">
    <citation type="submission" date="2017-10" db="EMBL/GenBank/DDBJ databases">
        <title>Resolving the taxonomy of Roseburia spp., Eubacterium rectale and Agathobacter spp. through phylogenomic analysis.</title>
        <authorList>
            <person name="Sheridan P.O."/>
            <person name="Walker A.W."/>
            <person name="Duncan S.H."/>
            <person name="Scott K.P."/>
            <person name="Toole P.W.O."/>
            <person name="Luis P."/>
            <person name="Flint H.J."/>
        </authorList>
    </citation>
    <scope>NUCLEOTIDE SEQUENCE [LARGE SCALE GENOMIC DNA]</scope>
    <source>
        <strain evidence="1 2">JK623</strain>
    </source>
</reference>
<name>A0A2G3E418_9FIRM</name>
<proteinExistence type="predicted"/>
<evidence type="ECO:0000313" key="1">
    <source>
        <dbReference type="EMBL" id="PHU37941.1"/>
    </source>
</evidence>
<dbReference type="EMBL" id="PDYG01000022">
    <property type="protein sequence ID" value="PHU37941.1"/>
    <property type="molecule type" value="Genomic_DNA"/>
</dbReference>
<gene>
    <name evidence="1" type="ORF">CSX02_05355</name>
</gene>
<reference evidence="1 2" key="2">
    <citation type="submission" date="2017-10" db="EMBL/GenBank/DDBJ databases">
        <authorList>
            <person name="Banno H."/>
            <person name="Chua N.-H."/>
        </authorList>
    </citation>
    <scope>NUCLEOTIDE SEQUENCE [LARGE SCALE GENOMIC DNA]</scope>
    <source>
        <strain evidence="1 2">JK623</strain>
    </source>
</reference>
<evidence type="ECO:0000313" key="2">
    <source>
        <dbReference type="Proteomes" id="UP000224563"/>
    </source>
</evidence>
<keyword evidence="2" id="KW-1185">Reference proteome</keyword>
<evidence type="ECO:0008006" key="3">
    <source>
        <dbReference type="Google" id="ProtNLM"/>
    </source>
</evidence>